<organism evidence="2 3">
    <name type="scientific">Microbacterium laevaniformans</name>
    <dbReference type="NCBI Taxonomy" id="36807"/>
    <lineage>
        <taxon>Bacteria</taxon>
        <taxon>Bacillati</taxon>
        <taxon>Actinomycetota</taxon>
        <taxon>Actinomycetes</taxon>
        <taxon>Micrococcales</taxon>
        <taxon>Microbacteriaceae</taxon>
        <taxon>Microbacterium</taxon>
    </lineage>
</organism>
<accession>A0A150HDW3</accession>
<dbReference type="AlphaFoldDB" id="A0A150HDW3"/>
<protein>
    <recommendedName>
        <fullName evidence="4">NAD-specific glutamate dehydrogenase</fullName>
    </recommendedName>
</protein>
<evidence type="ECO:0008006" key="4">
    <source>
        <dbReference type="Google" id="ProtNLM"/>
    </source>
</evidence>
<reference evidence="2 3" key="1">
    <citation type="submission" date="2016-01" db="EMBL/GenBank/DDBJ databases">
        <title>Draft genome sequences of Microbacterium laevaniformans LCDC 91-0039 and the type strain of Microbacterium hominis LCDC 84-209.</title>
        <authorList>
            <person name="Bernier A.-M."/>
            <person name="Bernard K."/>
        </authorList>
    </citation>
    <scope>NUCLEOTIDE SEQUENCE [LARGE SCALE GENOMIC DNA]</scope>
    <source>
        <strain evidence="2 3">LCDC 91-0039</strain>
    </source>
</reference>
<gene>
    <name evidence="2" type="ORF">Mlaev_01719</name>
</gene>
<sequence length="510" mass="54533">MVLAAGAVVRTGAVGGAGSVIGRGCRGIRTRRGALGERRADRGRSGATATTTAGAGLTGSVGRGIYRPLGCRALRAHRLRLGRLGDAALGPRRDVQVGVQVRARRVRLDRLRLPELERPVDQGPLVQVVPVDEGDGDTRLARTAGASGAVQVGLLVVRDRVVDDVGHIVDVDSARRDVRRDEHVLLAGLERGHRPLARLLAHVAVHRARVEPAVVELVHQLLSGALGAGEDDRLAATLCLQDAGDHLILVERVRPVDQVLDVRLRQTLVGIGRPDVDRVAHEPACESDDRAGHCRGEQLGVTHRCDLLEDLLDVGQEAEIEHLVGLVEDDLDRTAQIEQTLVVEVDEAARRADHDLRAGFQLVDLSLVRLAAVDGDHARGAVLGEHVHVFVDLDGQLAGRNDDERLHTRRRVEAETLDDGDAEAEGLARSGLGLADDVLAGQPQRNRLLLNGEGVHDAPGGEGLHDVGIDSEFSECRHSTCLSGGEKPPVRKSTPSPHPQARGSRSIAET</sequence>
<dbReference type="AntiFam" id="ANF00149">
    <property type="entry name" value="Shadow ORF (opposite cshA)"/>
</dbReference>
<keyword evidence="3" id="KW-1185">Reference proteome</keyword>
<feature type="compositionally biased region" description="Basic and acidic residues" evidence="1">
    <location>
        <begin position="34"/>
        <end position="44"/>
    </location>
</feature>
<dbReference type="Proteomes" id="UP000075357">
    <property type="component" value="Unassembled WGS sequence"/>
</dbReference>
<name>A0A150HDW3_9MICO</name>
<dbReference type="EMBL" id="LRAD01000035">
    <property type="protein sequence ID" value="KXZ60313.1"/>
    <property type="molecule type" value="Genomic_DNA"/>
</dbReference>
<proteinExistence type="predicted"/>
<evidence type="ECO:0000313" key="2">
    <source>
        <dbReference type="EMBL" id="KXZ60313.1"/>
    </source>
</evidence>
<feature type="region of interest" description="Disordered" evidence="1">
    <location>
        <begin position="32"/>
        <end position="55"/>
    </location>
</feature>
<comment type="caution">
    <text evidence="2">The sequence shown here is derived from an EMBL/GenBank/DDBJ whole genome shotgun (WGS) entry which is preliminary data.</text>
</comment>
<evidence type="ECO:0000313" key="3">
    <source>
        <dbReference type="Proteomes" id="UP000075357"/>
    </source>
</evidence>
<feature type="compositionally biased region" description="Low complexity" evidence="1">
    <location>
        <begin position="45"/>
        <end position="55"/>
    </location>
</feature>
<evidence type="ECO:0000256" key="1">
    <source>
        <dbReference type="SAM" id="MobiDB-lite"/>
    </source>
</evidence>
<feature type="region of interest" description="Disordered" evidence="1">
    <location>
        <begin position="478"/>
        <end position="510"/>
    </location>
</feature>